<evidence type="ECO:0000313" key="1">
    <source>
        <dbReference type="EMBL" id="MBG0564817.1"/>
    </source>
</evidence>
<keyword evidence="2" id="KW-1185">Reference proteome</keyword>
<dbReference type="CDD" id="cd01301">
    <property type="entry name" value="rDP_like"/>
    <property type="match status" value="1"/>
</dbReference>
<dbReference type="InterPro" id="IPR032466">
    <property type="entry name" value="Metal_Hydrolase"/>
</dbReference>
<protein>
    <submittedName>
        <fullName evidence="1">Dipeptidase</fullName>
    </submittedName>
</protein>
<dbReference type="Gene3D" id="3.20.20.140">
    <property type="entry name" value="Metal-dependent hydrolases"/>
    <property type="match status" value="1"/>
</dbReference>
<comment type="caution">
    <text evidence="1">The sequence shown here is derived from an EMBL/GenBank/DDBJ whole genome shotgun (WGS) entry which is preliminary data.</text>
</comment>
<dbReference type="GO" id="GO:0006508">
    <property type="term" value="P:proteolysis"/>
    <property type="evidence" value="ECO:0007669"/>
    <property type="project" value="InterPro"/>
</dbReference>
<name>A0A931CCA7_9ACTN</name>
<organism evidence="1 2">
    <name type="scientific">Actinoplanes aureus</name>
    <dbReference type="NCBI Taxonomy" id="2792083"/>
    <lineage>
        <taxon>Bacteria</taxon>
        <taxon>Bacillati</taxon>
        <taxon>Actinomycetota</taxon>
        <taxon>Actinomycetes</taxon>
        <taxon>Micromonosporales</taxon>
        <taxon>Micromonosporaceae</taxon>
        <taxon>Actinoplanes</taxon>
    </lineage>
</organism>
<dbReference type="EMBL" id="JADQTO010000012">
    <property type="protein sequence ID" value="MBG0564817.1"/>
    <property type="molecule type" value="Genomic_DNA"/>
</dbReference>
<dbReference type="PANTHER" id="PTHR10443">
    <property type="entry name" value="MICROSOMAL DIPEPTIDASE"/>
    <property type="match status" value="1"/>
</dbReference>
<dbReference type="RefSeq" id="WP_196416589.1">
    <property type="nucleotide sequence ID" value="NZ_JADQTO010000012.1"/>
</dbReference>
<dbReference type="PROSITE" id="PS51365">
    <property type="entry name" value="RENAL_DIPEPTIDASE_2"/>
    <property type="match status" value="1"/>
</dbReference>
<sequence>MLLIIDGHNDLPMRLREWHGSSVAGLEQERPPLHTDLPRLRAGGVGGQFWSVYVPSDLPEPVALAHTLEQIDVVYRMVAAYPDDLELAYTADDVERIMAAGRIASLIGVEGGHSLAGSLGVLRSLARLGVRYVTLTHNHNTAWADSATQPPAVGGLTAEGRAIVREMQRIGVLVDLSHVSAATMHAALDVATAPVIFSHSGARAVTDHPRNVPDDVLTRLPGNGGVIQLPFVSYFVSAETFDWKLAADAEWERLGLPPVPYEWPETLRPGSEPSGVPLNPPVDPAAEPSLYAWLAAHPKPSATVGQVADHIEHAREVAGVDHIGIGGDYDGTPEVPVGLADVSGYPRLFAELSSRGWSEGELCKLANGNILRALREADRLATEPLHPCC</sequence>
<proteinExistence type="predicted"/>
<accession>A0A931CCA7</accession>
<dbReference type="SUPFAM" id="SSF51556">
    <property type="entry name" value="Metallo-dependent hydrolases"/>
    <property type="match status" value="1"/>
</dbReference>
<dbReference type="AlphaFoldDB" id="A0A931CCA7"/>
<dbReference type="PANTHER" id="PTHR10443:SF12">
    <property type="entry name" value="DIPEPTIDASE"/>
    <property type="match status" value="1"/>
</dbReference>
<dbReference type="InterPro" id="IPR008257">
    <property type="entry name" value="Pept_M19"/>
</dbReference>
<dbReference type="Proteomes" id="UP000598146">
    <property type="component" value="Unassembled WGS sequence"/>
</dbReference>
<reference evidence="1" key="1">
    <citation type="submission" date="2020-11" db="EMBL/GenBank/DDBJ databases">
        <title>Isolation and identification of active actinomycetes.</title>
        <authorList>
            <person name="Sun X."/>
        </authorList>
    </citation>
    <scope>NUCLEOTIDE SEQUENCE</scope>
    <source>
        <strain evidence="1">NEAU-A11</strain>
    </source>
</reference>
<dbReference type="Pfam" id="PF01244">
    <property type="entry name" value="Peptidase_M19"/>
    <property type="match status" value="1"/>
</dbReference>
<dbReference type="GO" id="GO:0070573">
    <property type="term" value="F:metallodipeptidase activity"/>
    <property type="evidence" value="ECO:0007669"/>
    <property type="project" value="InterPro"/>
</dbReference>
<evidence type="ECO:0000313" key="2">
    <source>
        <dbReference type="Proteomes" id="UP000598146"/>
    </source>
</evidence>
<gene>
    <name evidence="1" type="ORF">I4J89_25540</name>
</gene>